<evidence type="ECO:0000259" key="7">
    <source>
        <dbReference type="PROSITE" id="PS51781"/>
    </source>
</evidence>
<evidence type="ECO:0000313" key="9">
    <source>
        <dbReference type="EMBL" id="MEL5987884.1"/>
    </source>
</evidence>
<dbReference type="Gene3D" id="2.30.30.40">
    <property type="entry name" value="SH3 Domains"/>
    <property type="match status" value="1"/>
</dbReference>
<organism evidence="9 10">
    <name type="scientific">Kurthia gibsonii</name>
    <dbReference type="NCBI Taxonomy" id="33946"/>
    <lineage>
        <taxon>Bacteria</taxon>
        <taxon>Bacillati</taxon>
        <taxon>Bacillota</taxon>
        <taxon>Bacilli</taxon>
        <taxon>Bacillales</taxon>
        <taxon>Caryophanaceae</taxon>
        <taxon>Kurthia</taxon>
    </lineage>
</organism>
<dbReference type="PROSITE" id="PS51781">
    <property type="entry name" value="SH3B"/>
    <property type="match status" value="1"/>
</dbReference>
<keyword evidence="2" id="KW-0645">Protease</keyword>
<keyword evidence="4" id="KW-0378">Hydrolase</keyword>
<keyword evidence="5" id="KW-0788">Thiol protease</keyword>
<dbReference type="SUPFAM" id="SSF54001">
    <property type="entry name" value="Cysteine proteinases"/>
    <property type="match status" value="1"/>
</dbReference>
<evidence type="ECO:0000256" key="3">
    <source>
        <dbReference type="ARBA" id="ARBA00022729"/>
    </source>
</evidence>
<proteinExistence type="inferred from homology"/>
<dbReference type="InterPro" id="IPR003646">
    <property type="entry name" value="SH3-like_bac-type"/>
</dbReference>
<dbReference type="Proteomes" id="UP001398420">
    <property type="component" value="Unassembled WGS sequence"/>
</dbReference>
<dbReference type="InterPro" id="IPR025987">
    <property type="entry name" value="GW_dom"/>
</dbReference>
<dbReference type="EMBL" id="JBCEWA010000003">
    <property type="protein sequence ID" value="MEL5987884.1"/>
    <property type="molecule type" value="Genomic_DNA"/>
</dbReference>
<dbReference type="Gene3D" id="3.90.1720.10">
    <property type="entry name" value="endopeptidase domain like (from Nostoc punctiforme)"/>
    <property type="match status" value="1"/>
</dbReference>
<name>A0ABU9LKD4_9BACL</name>
<feature type="domain" description="SH3b" evidence="7">
    <location>
        <begin position="107"/>
        <end position="177"/>
    </location>
</feature>
<evidence type="ECO:0000259" key="8">
    <source>
        <dbReference type="PROSITE" id="PS51935"/>
    </source>
</evidence>
<evidence type="ECO:0000256" key="4">
    <source>
        <dbReference type="ARBA" id="ARBA00022801"/>
    </source>
</evidence>
<dbReference type="Gene3D" id="2.30.30.170">
    <property type="match status" value="1"/>
</dbReference>
<dbReference type="InterPro" id="IPR000064">
    <property type="entry name" value="NLP_P60_dom"/>
</dbReference>
<comment type="similarity">
    <text evidence="1">Belongs to the peptidase C40 family.</text>
</comment>
<dbReference type="PANTHER" id="PTHR47053:SF1">
    <property type="entry name" value="MUREIN DD-ENDOPEPTIDASE MEPH-RELATED"/>
    <property type="match status" value="1"/>
</dbReference>
<keyword evidence="3 6" id="KW-0732">Signal</keyword>
<dbReference type="RefSeq" id="WP_087680968.1">
    <property type="nucleotide sequence ID" value="NZ_JAWVOH010000004.1"/>
</dbReference>
<dbReference type="PROSITE" id="PS51935">
    <property type="entry name" value="NLPC_P60"/>
    <property type="match status" value="1"/>
</dbReference>
<dbReference type="Pfam" id="PF13457">
    <property type="entry name" value="GW"/>
    <property type="match status" value="1"/>
</dbReference>
<evidence type="ECO:0000256" key="5">
    <source>
        <dbReference type="ARBA" id="ARBA00022807"/>
    </source>
</evidence>
<feature type="domain" description="NlpC/P60" evidence="8">
    <location>
        <begin position="181"/>
        <end position="301"/>
    </location>
</feature>
<protein>
    <submittedName>
        <fullName evidence="9">NlpC/P60 family protein</fullName>
    </submittedName>
</protein>
<comment type="caution">
    <text evidence="9">The sequence shown here is derived from an EMBL/GenBank/DDBJ whole genome shotgun (WGS) entry which is preliminary data.</text>
</comment>
<reference evidence="9 10" key="1">
    <citation type="submission" date="2024-04" db="EMBL/GenBank/DDBJ databases">
        <authorList>
            <person name="Wu Y.S."/>
            <person name="Zhang L."/>
        </authorList>
    </citation>
    <scope>NUCLEOTIDE SEQUENCE [LARGE SCALE GENOMIC DNA]</scope>
    <source>
        <strain evidence="9 10">KG-01</strain>
    </source>
</reference>
<sequence length="301" mass="32487">MKKQLIAVTTASAIALSAGLAATPMTEASAKSSVSVTKKASGTYVVKTKKNVYYQANKKKIGTVSKNAVVTLTHKRVVNGKTWYKIKYGKKTGWVLSTNLSKLTLSKTSKVSKSFKTSATKNLYSAAGGHNKKVGTVKKNTVVKATYKRTVNGKTWYKISYGKKTGWVVGSNLKTYVKKTSTSGSKLISTGAQYLGVPYVWGGTSPRGFDCSGFTQYVYKKANGKSIPRTSGAQYAASKKVSKSQLKQGDLVFFSVGSSRITHVAMYAGNGKLLHAAGNKVQYQSLAGYWDRYVVGYGTFQ</sequence>
<keyword evidence="10" id="KW-1185">Reference proteome</keyword>
<feature type="signal peptide" evidence="6">
    <location>
        <begin position="1"/>
        <end position="21"/>
    </location>
</feature>
<evidence type="ECO:0000256" key="2">
    <source>
        <dbReference type="ARBA" id="ARBA00022670"/>
    </source>
</evidence>
<dbReference type="InterPro" id="IPR051202">
    <property type="entry name" value="Peptidase_C40"/>
</dbReference>
<evidence type="ECO:0000256" key="1">
    <source>
        <dbReference type="ARBA" id="ARBA00007074"/>
    </source>
</evidence>
<dbReference type="Pfam" id="PF08239">
    <property type="entry name" value="SH3_3"/>
    <property type="match status" value="1"/>
</dbReference>
<feature type="chain" id="PRO_5046317223" evidence="6">
    <location>
        <begin position="22"/>
        <end position="301"/>
    </location>
</feature>
<dbReference type="PANTHER" id="PTHR47053">
    <property type="entry name" value="MUREIN DD-ENDOPEPTIDASE MEPH-RELATED"/>
    <property type="match status" value="1"/>
</dbReference>
<evidence type="ECO:0000313" key="10">
    <source>
        <dbReference type="Proteomes" id="UP001398420"/>
    </source>
</evidence>
<gene>
    <name evidence="9" type="ORF">AAF454_05595</name>
</gene>
<dbReference type="InterPro" id="IPR038200">
    <property type="entry name" value="GW_dom_sf"/>
</dbReference>
<accession>A0ABU9LKD4</accession>
<evidence type="ECO:0000256" key="6">
    <source>
        <dbReference type="SAM" id="SignalP"/>
    </source>
</evidence>
<dbReference type="InterPro" id="IPR038765">
    <property type="entry name" value="Papain-like_cys_pep_sf"/>
</dbReference>
<dbReference type="Pfam" id="PF00877">
    <property type="entry name" value="NLPC_P60"/>
    <property type="match status" value="1"/>
</dbReference>